<dbReference type="InterPro" id="IPR013099">
    <property type="entry name" value="K_chnl_dom"/>
</dbReference>
<dbReference type="Gene3D" id="2.60.40.1400">
    <property type="entry name" value="G protein-activated inward rectifier potassium channel 1"/>
    <property type="match status" value="1"/>
</dbReference>
<evidence type="ECO:0000256" key="7">
    <source>
        <dbReference type="ARBA" id="ARBA00022989"/>
    </source>
</evidence>
<dbReference type="GO" id="GO:0034765">
    <property type="term" value="P:regulation of monoatomic ion transmembrane transport"/>
    <property type="evidence" value="ECO:0007669"/>
    <property type="project" value="TreeGrafter"/>
</dbReference>
<evidence type="ECO:0000256" key="3">
    <source>
        <dbReference type="ARBA" id="ARBA00022538"/>
    </source>
</evidence>
<keyword evidence="9 11" id="KW-0472">Membrane</keyword>
<dbReference type="Pfam" id="PF17655">
    <property type="entry name" value="IRK_C"/>
    <property type="match status" value="1"/>
</dbReference>
<feature type="transmembrane region" description="Helical" evidence="11">
    <location>
        <begin position="230"/>
        <end position="251"/>
    </location>
</feature>
<dbReference type="PANTHER" id="PTHR11767">
    <property type="entry name" value="INWARD RECTIFIER POTASSIUM CHANNEL"/>
    <property type="match status" value="1"/>
</dbReference>
<evidence type="ECO:0000256" key="4">
    <source>
        <dbReference type="ARBA" id="ARBA00022692"/>
    </source>
</evidence>
<keyword evidence="8" id="KW-0406">Ion transport</keyword>
<dbReference type="GO" id="GO:1990573">
    <property type="term" value="P:potassium ion import across plasma membrane"/>
    <property type="evidence" value="ECO:0007669"/>
    <property type="project" value="TreeGrafter"/>
</dbReference>
<dbReference type="GO" id="GO:0005242">
    <property type="term" value="F:inward rectifier potassium channel activity"/>
    <property type="evidence" value="ECO:0007669"/>
    <property type="project" value="InterPro"/>
</dbReference>
<dbReference type="EMBL" id="JAFREP010000027">
    <property type="protein sequence ID" value="MBO1321742.1"/>
    <property type="molecule type" value="Genomic_DNA"/>
</dbReference>
<dbReference type="InterPro" id="IPR041647">
    <property type="entry name" value="IRK_C"/>
</dbReference>
<feature type="transmembrane region" description="Helical" evidence="11">
    <location>
        <begin position="303"/>
        <end position="321"/>
    </location>
</feature>
<evidence type="ECO:0000256" key="8">
    <source>
        <dbReference type="ARBA" id="ARBA00023065"/>
    </source>
</evidence>
<keyword evidence="6" id="KW-0630">Potassium</keyword>
<gene>
    <name evidence="14" type="ORF">J3U88_24905</name>
</gene>
<evidence type="ECO:0000256" key="11">
    <source>
        <dbReference type="SAM" id="Phobius"/>
    </source>
</evidence>
<keyword evidence="2" id="KW-0813">Transport</keyword>
<feature type="transmembrane region" description="Helical" evidence="11">
    <location>
        <begin position="342"/>
        <end position="375"/>
    </location>
</feature>
<feature type="domain" description="Potassium channel" evidence="12">
    <location>
        <begin position="452"/>
        <end position="526"/>
    </location>
</feature>
<evidence type="ECO:0000256" key="2">
    <source>
        <dbReference type="ARBA" id="ARBA00022448"/>
    </source>
</evidence>
<evidence type="ECO:0000256" key="1">
    <source>
        <dbReference type="ARBA" id="ARBA00004141"/>
    </source>
</evidence>
<dbReference type="GO" id="GO:0005886">
    <property type="term" value="C:plasma membrane"/>
    <property type="evidence" value="ECO:0007669"/>
    <property type="project" value="TreeGrafter"/>
</dbReference>
<accession>A0A8J7Q713</accession>
<keyword evidence="7 11" id="KW-1133">Transmembrane helix</keyword>
<feature type="transmembrane region" description="Helical" evidence="11">
    <location>
        <begin position="263"/>
        <end position="283"/>
    </location>
</feature>
<dbReference type="InterPro" id="IPR010640">
    <property type="entry name" value="Low_temperature_requirement_A"/>
</dbReference>
<keyword evidence="5" id="KW-0851">Voltage-gated channel</keyword>
<dbReference type="Proteomes" id="UP000664417">
    <property type="component" value="Unassembled WGS sequence"/>
</dbReference>
<dbReference type="Pfam" id="PF06772">
    <property type="entry name" value="LtrA"/>
    <property type="match status" value="1"/>
</dbReference>
<evidence type="ECO:0000256" key="5">
    <source>
        <dbReference type="ARBA" id="ARBA00022882"/>
    </source>
</evidence>
<dbReference type="Gene3D" id="1.10.287.70">
    <property type="match status" value="1"/>
</dbReference>
<keyword evidence="3" id="KW-0633">Potassium transport</keyword>
<feature type="transmembrane region" description="Helical" evidence="11">
    <location>
        <begin position="113"/>
        <end position="132"/>
    </location>
</feature>
<comment type="caution">
    <text evidence="14">The sequence shown here is derived from an EMBL/GenBank/DDBJ whole genome shotgun (WGS) entry which is preliminary data.</text>
</comment>
<name>A0A8J7Q713_9BACT</name>
<dbReference type="GO" id="GO:0034702">
    <property type="term" value="C:monoatomic ion channel complex"/>
    <property type="evidence" value="ECO:0007669"/>
    <property type="project" value="UniProtKB-KW"/>
</dbReference>
<evidence type="ECO:0000259" key="13">
    <source>
        <dbReference type="Pfam" id="PF17655"/>
    </source>
</evidence>
<dbReference type="InterPro" id="IPR013518">
    <property type="entry name" value="K_chnl_inward-rec_Kir_cyto"/>
</dbReference>
<dbReference type="SUPFAM" id="SSF81324">
    <property type="entry name" value="Voltage-gated potassium channels"/>
    <property type="match status" value="1"/>
</dbReference>
<feature type="transmembrane region" description="Helical" evidence="11">
    <location>
        <begin position="21"/>
        <end position="41"/>
    </location>
</feature>
<proteinExistence type="predicted"/>
<feature type="transmembrane region" description="Helical" evidence="11">
    <location>
        <begin position="144"/>
        <end position="162"/>
    </location>
</feature>
<evidence type="ECO:0000313" key="14">
    <source>
        <dbReference type="EMBL" id="MBO1321742.1"/>
    </source>
</evidence>
<dbReference type="InterPro" id="IPR014756">
    <property type="entry name" value="Ig_E-set"/>
</dbReference>
<reference evidence="14" key="1">
    <citation type="submission" date="2021-03" db="EMBL/GenBank/DDBJ databases">
        <authorList>
            <person name="Wang G."/>
        </authorList>
    </citation>
    <scope>NUCLEOTIDE SEQUENCE</scope>
    <source>
        <strain evidence="14">KCTC 12899</strain>
    </source>
</reference>
<feature type="domain" description="Inward rectifier potassium channel C-terminal" evidence="13">
    <location>
        <begin position="536"/>
        <end position="694"/>
    </location>
</feature>
<organism evidence="14 15">
    <name type="scientific">Acanthopleuribacter pedis</name>
    <dbReference type="NCBI Taxonomy" id="442870"/>
    <lineage>
        <taxon>Bacteria</taxon>
        <taxon>Pseudomonadati</taxon>
        <taxon>Acidobacteriota</taxon>
        <taxon>Holophagae</taxon>
        <taxon>Acanthopleuribacterales</taxon>
        <taxon>Acanthopleuribacteraceae</taxon>
        <taxon>Acanthopleuribacter</taxon>
    </lineage>
</organism>
<keyword evidence="10" id="KW-0407">Ion channel</keyword>
<dbReference type="AlphaFoldDB" id="A0A8J7Q713"/>
<dbReference type="PANTHER" id="PTHR11767:SF102">
    <property type="entry name" value="INWARDLY RECTIFYING POTASSIUM CHANNEL 1, ISOFORM F"/>
    <property type="match status" value="1"/>
</dbReference>
<feature type="transmembrane region" description="Helical" evidence="11">
    <location>
        <begin position="440"/>
        <end position="465"/>
    </location>
</feature>
<sequence>MRSRWFHKPTIHTAHSEHEKRAGWLELFYDLIFVASFIQLGNALSDYVSIERFVGFVALFTPLWVIWTGFTHFANRFDVDDFMHRLMVFLQMFSVGAMVVTVPQALAGNHQPFAFACSAALLLVALFYLRTHTHQTDARDSTRHWFRIYLVAASIWFVSGFVPKPAAYFGWFLGVAAVITAPLGSRSRALAERYPIDFEHLSERYGLLTLIVLGESFVKVLAALTQHAELGYIIPSCFGLLLICSMWWIYFDDVAGSHLRKSPLAYPLWLYGHLPLQFGMIAVGVALKKVTYFDMWEIGEAKYRWLLCGSLAITFFAAALIDSVSERKHAELSDHLRVNVRLFSGFVILLLAAAGGAMPAIWFLTMVAAVGIIQVAFDMMMAPMEEHQLATPATTLAELAKQDKPQNTHSRIPDVAQAVRRGTPSNYRSDLYVYFMQGSWTSLLLTAVTVFLLLNVIFASLYLLVPGSIENAAGKSFADAFFFSVQTMSTVGYGTLNPGNLYGNIVATVEAGVSLLCIALITGLMFAKASRPRASVIFSKPILLTRYDGKPVLMLRAGNARGNELMDATITLSMLRDEFTEEDIHVRRVHDLKLVRNHTPFFSLTWQVIHMIDEESPLYGMEWEEIPNQVVVFMATIMGHDGTYGQTNYARHTYQPEDLRCNQRFVDVLSNLEDGRIMVDYEKFHQTVPLETEKSKEEA</sequence>
<keyword evidence="15" id="KW-1185">Reference proteome</keyword>
<feature type="transmembrane region" description="Helical" evidence="11">
    <location>
        <begin position="502"/>
        <end position="527"/>
    </location>
</feature>
<feature type="transmembrane region" description="Helical" evidence="11">
    <location>
        <begin position="86"/>
        <end position="107"/>
    </location>
</feature>
<dbReference type="RefSeq" id="WP_207861715.1">
    <property type="nucleotide sequence ID" value="NZ_JAFREP010000027.1"/>
</dbReference>
<feature type="transmembrane region" description="Helical" evidence="11">
    <location>
        <begin position="168"/>
        <end position="184"/>
    </location>
</feature>
<dbReference type="Pfam" id="PF07885">
    <property type="entry name" value="Ion_trans_2"/>
    <property type="match status" value="1"/>
</dbReference>
<evidence type="ECO:0000256" key="9">
    <source>
        <dbReference type="ARBA" id="ARBA00023136"/>
    </source>
</evidence>
<evidence type="ECO:0000256" key="10">
    <source>
        <dbReference type="ARBA" id="ARBA00023303"/>
    </source>
</evidence>
<evidence type="ECO:0000256" key="6">
    <source>
        <dbReference type="ARBA" id="ARBA00022958"/>
    </source>
</evidence>
<keyword evidence="4 11" id="KW-0812">Transmembrane</keyword>
<dbReference type="SUPFAM" id="SSF81296">
    <property type="entry name" value="E set domains"/>
    <property type="match status" value="1"/>
</dbReference>
<dbReference type="InterPro" id="IPR016449">
    <property type="entry name" value="K_chnl_inward-rec_Kir"/>
</dbReference>
<comment type="subcellular location">
    <subcellularLocation>
        <location evidence="1">Membrane</location>
        <topology evidence="1">Multi-pass membrane protein</topology>
    </subcellularLocation>
</comment>
<feature type="transmembrane region" description="Helical" evidence="11">
    <location>
        <begin position="53"/>
        <end position="74"/>
    </location>
</feature>
<dbReference type="PRINTS" id="PR01320">
    <property type="entry name" value="KIRCHANNEL"/>
</dbReference>
<evidence type="ECO:0000313" key="15">
    <source>
        <dbReference type="Proteomes" id="UP000664417"/>
    </source>
</evidence>
<protein>
    <submittedName>
        <fullName evidence="14">Low temperature requirement protein A</fullName>
    </submittedName>
</protein>
<evidence type="ECO:0000259" key="12">
    <source>
        <dbReference type="Pfam" id="PF07885"/>
    </source>
</evidence>